<feature type="disulfide bond" evidence="4">
    <location>
        <begin position="150"/>
        <end position="167"/>
    </location>
</feature>
<dbReference type="InterPro" id="IPR044913">
    <property type="entry name" value="P_trefoil_dom_sf"/>
</dbReference>
<dbReference type="CDD" id="cd00111">
    <property type="entry name" value="Trefoil"/>
    <property type="match status" value="4"/>
</dbReference>
<evidence type="ECO:0000313" key="7">
    <source>
        <dbReference type="Proteomes" id="UP001163046"/>
    </source>
</evidence>
<feature type="disulfide bond" evidence="4">
    <location>
        <begin position="331"/>
        <end position="348"/>
    </location>
</feature>
<dbReference type="Proteomes" id="UP001163046">
    <property type="component" value="Unassembled WGS sequence"/>
</dbReference>
<evidence type="ECO:0000256" key="4">
    <source>
        <dbReference type="PROSITE-ProRule" id="PRU00779"/>
    </source>
</evidence>
<dbReference type="SMART" id="SM00018">
    <property type="entry name" value="PD"/>
    <property type="match status" value="5"/>
</dbReference>
<dbReference type="OrthoDB" id="5945495at2759"/>
<feature type="disulfide bond" evidence="4">
    <location>
        <begin position="140"/>
        <end position="155"/>
    </location>
</feature>
<feature type="domain" description="P-type" evidence="5">
    <location>
        <begin position="128"/>
        <end position="171"/>
    </location>
</feature>
<feature type="domain" description="P-type" evidence="5">
    <location>
        <begin position="259"/>
        <end position="302"/>
    </location>
</feature>
<comment type="caution">
    <text evidence="6">The sequence shown here is derived from an EMBL/GenBank/DDBJ whole genome shotgun (WGS) entry which is preliminary data.</text>
</comment>
<dbReference type="PANTHER" id="PTHR13826">
    <property type="entry name" value="INTESTINAL TREFOIL FACTOR-RELATED"/>
    <property type="match status" value="1"/>
</dbReference>
<feature type="disulfide bond" evidence="4">
    <location>
        <begin position="130"/>
        <end position="156"/>
    </location>
</feature>
<dbReference type="PANTHER" id="PTHR13826:SF14">
    <property type="entry name" value="TREFOIL FACTOR 2"/>
    <property type="match status" value="1"/>
</dbReference>
<dbReference type="PROSITE" id="PS51448">
    <property type="entry name" value="P_TREFOIL_2"/>
    <property type="match status" value="5"/>
</dbReference>
<feature type="domain" description="P-type" evidence="5">
    <location>
        <begin position="309"/>
        <end position="352"/>
    </location>
</feature>
<sequence length="393" mass="44168">MDNFLLSTAQDGRKTRSVGVTFWFSCCDGKPAREDEAGSCDVKPSYRTYCGWGGIDEVNCLKYGCCWDNNPKYCYLRVNCALHPSNRFECGWLGIDEETCLKRGCCWDNSDSWAKYCFVKKNTHLPDGLCPVAPSEREECGYYGITKEQCLSKSCCWDETVPYAKWCFKHPEEKPLDCFVYHDSPGKCKYVCDKGEQKGYGVLQCKGRICCYSQVKMEGRLAVLVLLFGSVVVMGKPAREDRAIIVYGEPANQDEADAGSCDVSGGHRYECGWLGIDEETCSARDCCWDDSDPNAKFCFVRKYQNLPEGLCPVAPSERVECGYYGITKEQCLGKSCCWDPTVPNTKWCFNQPEEEPIGCYIYHGVSGTCKYVCDPGESKAYGKGECKGRICCY</sequence>
<comment type="caution">
    <text evidence="4">Lacks conserved residue(s) required for the propagation of feature annotation.</text>
</comment>
<organism evidence="6 7">
    <name type="scientific">Desmophyllum pertusum</name>
    <dbReference type="NCBI Taxonomy" id="174260"/>
    <lineage>
        <taxon>Eukaryota</taxon>
        <taxon>Metazoa</taxon>
        <taxon>Cnidaria</taxon>
        <taxon>Anthozoa</taxon>
        <taxon>Hexacorallia</taxon>
        <taxon>Scleractinia</taxon>
        <taxon>Caryophylliina</taxon>
        <taxon>Caryophylliidae</taxon>
        <taxon>Desmophyllum</taxon>
    </lineage>
</organism>
<evidence type="ECO:0000256" key="3">
    <source>
        <dbReference type="ARBA" id="ARBA00023157"/>
    </source>
</evidence>
<evidence type="ECO:0000313" key="6">
    <source>
        <dbReference type="EMBL" id="KAJ7350982.1"/>
    </source>
</evidence>
<feature type="disulfide bond" evidence="4">
    <location>
        <begin position="40"/>
        <end position="66"/>
    </location>
</feature>
<feature type="disulfide bond" evidence="4">
    <location>
        <begin position="50"/>
        <end position="65"/>
    </location>
</feature>
<comment type="subcellular location">
    <subcellularLocation>
        <location evidence="1">Secreted</location>
    </subcellularLocation>
</comment>
<keyword evidence="3 4" id="KW-1015">Disulfide bond</keyword>
<feature type="disulfide bond" evidence="4">
    <location>
        <begin position="311"/>
        <end position="337"/>
    </location>
</feature>
<dbReference type="EMBL" id="MU827372">
    <property type="protein sequence ID" value="KAJ7350982.1"/>
    <property type="molecule type" value="Genomic_DNA"/>
</dbReference>
<keyword evidence="2" id="KW-0964">Secreted</keyword>
<dbReference type="InterPro" id="IPR017957">
    <property type="entry name" value="P_trefoil_CS"/>
</dbReference>
<evidence type="ECO:0000256" key="1">
    <source>
        <dbReference type="ARBA" id="ARBA00004613"/>
    </source>
</evidence>
<dbReference type="InterPro" id="IPR017994">
    <property type="entry name" value="P_trefoil_chordata"/>
</dbReference>
<evidence type="ECO:0000259" key="5">
    <source>
        <dbReference type="PROSITE" id="PS51448"/>
    </source>
</evidence>
<protein>
    <recommendedName>
        <fullName evidence="5">P-type domain-containing protein</fullName>
    </recommendedName>
</protein>
<dbReference type="AlphaFoldDB" id="A0A9W9YKY4"/>
<dbReference type="PROSITE" id="PS00025">
    <property type="entry name" value="P_TREFOIL_1"/>
    <property type="match status" value="2"/>
</dbReference>
<feature type="domain" description="P-type" evidence="5">
    <location>
        <begin position="78"/>
        <end position="121"/>
    </location>
</feature>
<feature type="disulfide bond" evidence="4">
    <location>
        <begin position="271"/>
        <end position="286"/>
    </location>
</feature>
<feature type="disulfide bond" evidence="4">
    <location>
        <begin position="100"/>
        <end position="117"/>
    </location>
</feature>
<dbReference type="Pfam" id="PF00088">
    <property type="entry name" value="Trefoil"/>
    <property type="match status" value="5"/>
</dbReference>
<accession>A0A9W9YKY4</accession>
<feature type="disulfide bond" evidence="4">
    <location>
        <begin position="80"/>
        <end position="106"/>
    </location>
</feature>
<proteinExistence type="predicted"/>
<reference evidence="6" key="1">
    <citation type="submission" date="2023-01" db="EMBL/GenBank/DDBJ databases">
        <title>Genome assembly of the deep-sea coral Lophelia pertusa.</title>
        <authorList>
            <person name="Herrera S."/>
            <person name="Cordes E."/>
        </authorList>
    </citation>
    <scope>NUCLEOTIDE SEQUENCE</scope>
    <source>
        <strain evidence="6">USNM1676648</strain>
        <tissue evidence="6">Polyp</tissue>
    </source>
</reference>
<dbReference type="SUPFAM" id="SSF57492">
    <property type="entry name" value="Trefoil"/>
    <property type="match status" value="5"/>
</dbReference>
<feature type="domain" description="P-type" evidence="5">
    <location>
        <begin position="38"/>
        <end position="78"/>
    </location>
</feature>
<keyword evidence="7" id="KW-1185">Reference proteome</keyword>
<dbReference type="Gene3D" id="4.10.110.10">
    <property type="entry name" value="Spasmolytic Protein, domain 1"/>
    <property type="match status" value="5"/>
</dbReference>
<gene>
    <name evidence="6" type="ORF">OS493_037438</name>
</gene>
<feature type="disulfide bond" evidence="4">
    <location>
        <begin position="281"/>
        <end position="298"/>
    </location>
</feature>
<dbReference type="InterPro" id="IPR000519">
    <property type="entry name" value="P_trefoil_dom"/>
</dbReference>
<feature type="disulfide bond" evidence="4">
    <location>
        <begin position="321"/>
        <end position="336"/>
    </location>
</feature>
<evidence type="ECO:0000256" key="2">
    <source>
        <dbReference type="ARBA" id="ARBA00022525"/>
    </source>
</evidence>
<feature type="disulfide bond" evidence="4">
    <location>
        <begin position="90"/>
        <end position="105"/>
    </location>
</feature>
<dbReference type="PRINTS" id="PR00680">
    <property type="entry name" value="PTREFOIL"/>
</dbReference>
<name>A0A9W9YKY4_9CNID</name>
<dbReference type="FunFam" id="4.10.110.10:FF:000006">
    <property type="entry name" value="Trefoil factor 1"/>
    <property type="match status" value="2"/>
</dbReference>
<dbReference type="GO" id="GO:0005615">
    <property type="term" value="C:extracellular space"/>
    <property type="evidence" value="ECO:0007669"/>
    <property type="project" value="TreeGrafter"/>
</dbReference>
<feature type="disulfide bond" evidence="4">
    <location>
        <begin position="261"/>
        <end position="287"/>
    </location>
</feature>